<proteinExistence type="inferred from homology"/>
<keyword evidence="10 11" id="KW-0440">LIM domain</keyword>
<keyword evidence="15" id="KW-1185">Reference proteome</keyword>
<dbReference type="CDD" id="cd09351">
    <property type="entry name" value="LIM1_LPP"/>
    <property type="match status" value="1"/>
</dbReference>
<evidence type="ECO:0000313" key="15">
    <source>
        <dbReference type="Proteomes" id="UP001168990"/>
    </source>
</evidence>
<dbReference type="Gene3D" id="2.10.110.10">
    <property type="entry name" value="Cysteine Rich Protein"/>
    <property type="match status" value="3"/>
</dbReference>
<evidence type="ECO:0000256" key="6">
    <source>
        <dbReference type="ARBA" id="ARBA00022737"/>
    </source>
</evidence>
<dbReference type="GO" id="GO:0001725">
    <property type="term" value="C:stress fiber"/>
    <property type="evidence" value="ECO:0007669"/>
    <property type="project" value="TreeGrafter"/>
</dbReference>
<feature type="domain" description="LIM zinc-binding" evidence="13">
    <location>
        <begin position="365"/>
        <end position="424"/>
    </location>
</feature>
<organism evidence="14 15">
    <name type="scientific">Microctonus aethiopoides</name>
    <dbReference type="NCBI Taxonomy" id="144406"/>
    <lineage>
        <taxon>Eukaryota</taxon>
        <taxon>Metazoa</taxon>
        <taxon>Ecdysozoa</taxon>
        <taxon>Arthropoda</taxon>
        <taxon>Hexapoda</taxon>
        <taxon>Insecta</taxon>
        <taxon>Pterygota</taxon>
        <taxon>Neoptera</taxon>
        <taxon>Endopterygota</taxon>
        <taxon>Hymenoptera</taxon>
        <taxon>Apocrita</taxon>
        <taxon>Ichneumonoidea</taxon>
        <taxon>Braconidae</taxon>
        <taxon>Euphorinae</taxon>
        <taxon>Microctonus</taxon>
    </lineage>
</organism>
<evidence type="ECO:0000313" key="14">
    <source>
        <dbReference type="EMBL" id="KAK0165969.1"/>
    </source>
</evidence>
<dbReference type="FunFam" id="2.10.110.10:FF:000042">
    <property type="entry name" value="lipoma-preferred partner isoform X1"/>
    <property type="match status" value="1"/>
</dbReference>
<evidence type="ECO:0000256" key="9">
    <source>
        <dbReference type="ARBA" id="ARBA00022949"/>
    </source>
</evidence>
<protein>
    <recommendedName>
        <fullName evidence="13">LIM zinc-binding domain-containing protein</fullName>
    </recommendedName>
</protein>
<keyword evidence="7 11" id="KW-0862">Zinc</keyword>
<dbReference type="GO" id="GO:0098609">
    <property type="term" value="P:cell-cell adhesion"/>
    <property type="evidence" value="ECO:0007669"/>
    <property type="project" value="TreeGrafter"/>
</dbReference>
<gene>
    <name evidence="14" type="ORF">PV328_004436</name>
</gene>
<evidence type="ECO:0000259" key="13">
    <source>
        <dbReference type="PROSITE" id="PS50023"/>
    </source>
</evidence>
<reference evidence="14" key="2">
    <citation type="submission" date="2023-03" db="EMBL/GenBank/DDBJ databases">
        <authorList>
            <person name="Inwood S.N."/>
            <person name="Skelly J.G."/>
            <person name="Guhlin J."/>
            <person name="Harrop T.W.R."/>
            <person name="Goldson S.G."/>
            <person name="Dearden P.K."/>
        </authorList>
    </citation>
    <scope>NUCLEOTIDE SEQUENCE</scope>
    <source>
        <strain evidence="14">Irish</strain>
        <tissue evidence="14">Whole body</tissue>
    </source>
</reference>
<dbReference type="Proteomes" id="UP001168990">
    <property type="component" value="Unassembled WGS sequence"/>
</dbReference>
<comment type="similarity">
    <text evidence="3">Belongs to the zyxin/ajuba family.</text>
</comment>
<evidence type="ECO:0000256" key="3">
    <source>
        <dbReference type="ARBA" id="ARBA00009611"/>
    </source>
</evidence>
<dbReference type="AlphaFoldDB" id="A0AA39KLL7"/>
<feature type="region of interest" description="Disordered" evidence="12">
    <location>
        <begin position="226"/>
        <end position="273"/>
    </location>
</feature>
<dbReference type="CDD" id="cd09354">
    <property type="entry name" value="LIM2_LPP"/>
    <property type="match status" value="1"/>
</dbReference>
<dbReference type="GO" id="GO:0005925">
    <property type="term" value="C:focal adhesion"/>
    <property type="evidence" value="ECO:0007669"/>
    <property type="project" value="TreeGrafter"/>
</dbReference>
<keyword evidence="4" id="KW-0963">Cytoplasm</keyword>
<evidence type="ECO:0000256" key="7">
    <source>
        <dbReference type="ARBA" id="ARBA00022833"/>
    </source>
</evidence>
<name>A0AA39KLL7_9HYME</name>
<evidence type="ECO:0000256" key="8">
    <source>
        <dbReference type="ARBA" id="ARBA00022889"/>
    </source>
</evidence>
<keyword evidence="6" id="KW-0677">Repeat</keyword>
<dbReference type="PANTHER" id="PTHR24207">
    <property type="entry name" value="ZYX102 PROTEIN"/>
    <property type="match status" value="1"/>
</dbReference>
<evidence type="ECO:0000256" key="10">
    <source>
        <dbReference type="ARBA" id="ARBA00023038"/>
    </source>
</evidence>
<comment type="caution">
    <text evidence="14">The sequence shown here is derived from an EMBL/GenBank/DDBJ whole genome shotgun (WGS) entry which is preliminary data.</text>
</comment>
<feature type="domain" description="LIM zinc-binding" evidence="13">
    <location>
        <begin position="425"/>
        <end position="485"/>
    </location>
</feature>
<feature type="domain" description="LIM zinc-binding" evidence="13">
    <location>
        <begin position="486"/>
        <end position="555"/>
    </location>
</feature>
<accession>A0AA39KLL7</accession>
<dbReference type="EMBL" id="JAQQBS010001422">
    <property type="protein sequence ID" value="KAK0165969.1"/>
    <property type="molecule type" value="Genomic_DNA"/>
</dbReference>
<dbReference type="GO" id="GO:0005737">
    <property type="term" value="C:cytoplasm"/>
    <property type="evidence" value="ECO:0007669"/>
    <property type="project" value="UniProtKB-SubCell"/>
</dbReference>
<feature type="compositionally biased region" description="Pro residues" evidence="12">
    <location>
        <begin position="251"/>
        <end position="264"/>
    </location>
</feature>
<dbReference type="FunFam" id="2.10.110.10:FF:000027">
    <property type="entry name" value="lipoma-preferred partner isoform X1"/>
    <property type="match status" value="1"/>
</dbReference>
<keyword evidence="8" id="KW-0130">Cell adhesion</keyword>
<dbReference type="CDD" id="cd09437">
    <property type="entry name" value="LIM3_LPP"/>
    <property type="match status" value="1"/>
</dbReference>
<evidence type="ECO:0000256" key="11">
    <source>
        <dbReference type="PROSITE-ProRule" id="PRU00125"/>
    </source>
</evidence>
<feature type="region of interest" description="Disordered" evidence="12">
    <location>
        <begin position="19"/>
        <end position="50"/>
    </location>
</feature>
<sequence>MSNVGNNLEQQIASLQIDNGNNAIDPAKPAKKVGPAVPPKPKKSQPQVPQSYTIKPPSMLLYSTVLNNSGTNEKTTSLYANSPSPYVPPPSSAVVVSIGQTTNKNHGYTQTSTQQHQQESQNKFYHENNDNFYQNNEHLYTNELQDKFQPKHEYDKNFYSNITNVAAPQVPVDDRSSRATRNAVYSNIEPAIPIPVPAPITKEKEIIYSNIQWNNKPENTYCNISEAHNHDDLPPPPEPTEYMPCISSNNFPPPPDELPPPPSPVSSSYSELQRATYPTEYPTGHYPNDIYGPSSQSSSTYESIYEPINPRPPSQLSCNYSMYSGYGSATSQPPSKVSPVKEVDTLTDLLVHGMEDNQDDSDIYGICAQCGEKVEGEGNGCSAMDRVFHINCFCCFVCRVNLQGKPFYSLEGKPYCEEDYLNTLEKCCVCTRPILDRILRATGKPYHPSCFTCVVCGQSLDGIPFTVDATNQIHCIQCFHKKFAPRCCVCKLPIMPEPGQDETVRVVALDRSFHIQCYKCEDCGLVLSSDAEGSGCYPLDDHILCKSCNAKRVQTLTSHMTTEL</sequence>
<keyword evidence="9" id="KW-0965">Cell junction</keyword>
<dbReference type="InterPro" id="IPR001781">
    <property type="entry name" value="Znf_LIM"/>
</dbReference>
<dbReference type="PROSITE" id="PS50023">
    <property type="entry name" value="LIM_DOMAIN_2"/>
    <property type="match status" value="3"/>
</dbReference>
<dbReference type="Pfam" id="PF00412">
    <property type="entry name" value="LIM"/>
    <property type="match status" value="3"/>
</dbReference>
<keyword evidence="5 11" id="KW-0479">Metal-binding</keyword>
<dbReference type="PROSITE" id="PS00478">
    <property type="entry name" value="LIM_DOMAIN_1"/>
    <property type="match status" value="2"/>
</dbReference>
<reference evidence="14" key="1">
    <citation type="journal article" date="2023" name="bioRxiv">
        <title>Scaffold-level genome assemblies of two parasitoid biocontrol wasps reveal the parthenogenesis mechanism and an associated novel virus.</title>
        <authorList>
            <person name="Inwood S."/>
            <person name="Skelly J."/>
            <person name="Guhlin J."/>
            <person name="Harrop T."/>
            <person name="Goldson S."/>
            <person name="Dearden P."/>
        </authorList>
    </citation>
    <scope>NUCLEOTIDE SEQUENCE</scope>
    <source>
        <strain evidence="14">Irish</strain>
        <tissue evidence="14">Whole body</tissue>
    </source>
</reference>
<evidence type="ECO:0000256" key="12">
    <source>
        <dbReference type="SAM" id="MobiDB-lite"/>
    </source>
</evidence>
<dbReference type="GO" id="GO:0046872">
    <property type="term" value="F:metal ion binding"/>
    <property type="evidence" value="ECO:0007669"/>
    <property type="project" value="UniProtKB-KW"/>
</dbReference>
<evidence type="ECO:0000256" key="2">
    <source>
        <dbReference type="ARBA" id="ARBA00004496"/>
    </source>
</evidence>
<evidence type="ECO:0000256" key="1">
    <source>
        <dbReference type="ARBA" id="ARBA00004282"/>
    </source>
</evidence>
<dbReference type="SMART" id="SM00132">
    <property type="entry name" value="LIM"/>
    <property type="match status" value="3"/>
</dbReference>
<comment type="subcellular location">
    <subcellularLocation>
        <location evidence="1">Cell junction</location>
    </subcellularLocation>
    <subcellularLocation>
        <location evidence="2">Cytoplasm</location>
    </subcellularLocation>
</comment>
<dbReference type="FunFam" id="2.10.110.10:FF:000109">
    <property type="entry name" value="Lipoma preferred partner"/>
    <property type="match status" value="1"/>
</dbReference>
<dbReference type="SUPFAM" id="SSF57716">
    <property type="entry name" value="Glucocorticoid receptor-like (DNA-binding domain)"/>
    <property type="match status" value="3"/>
</dbReference>
<evidence type="ECO:0000256" key="4">
    <source>
        <dbReference type="ARBA" id="ARBA00022490"/>
    </source>
</evidence>
<dbReference type="PANTHER" id="PTHR24207:SF2">
    <property type="entry name" value="ZYX102 PROTEIN"/>
    <property type="match status" value="1"/>
</dbReference>
<evidence type="ECO:0000256" key="5">
    <source>
        <dbReference type="ARBA" id="ARBA00022723"/>
    </source>
</evidence>